<proteinExistence type="predicted"/>
<evidence type="ECO:0008006" key="3">
    <source>
        <dbReference type="Google" id="ProtNLM"/>
    </source>
</evidence>
<name>A0A0E9PGF7_ANGAN</name>
<organism evidence="2">
    <name type="scientific">Anguilla anguilla</name>
    <name type="common">European freshwater eel</name>
    <name type="synonym">Muraena anguilla</name>
    <dbReference type="NCBI Taxonomy" id="7936"/>
    <lineage>
        <taxon>Eukaryota</taxon>
        <taxon>Metazoa</taxon>
        <taxon>Chordata</taxon>
        <taxon>Craniata</taxon>
        <taxon>Vertebrata</taxon>
        <taxon>Euteleostomi</taxon>
        <taxon>Actinopterygii</taxon>
        <taxon>Neopterygii</taxon>
        <taxon>Teleostei</taxon>
        <taxon>Anguilliformes</taxon>
        <taxon>Anguillidae</taxon>
        <taxon>Anguilla</taxon>
    </lineage>
</organism>
<reference evidence="2" key="2">
    <citation type="journal article" date="2015" name="Fish Shellfish Immunol.">
        <title>Early steps in the European eel (Anguilla anguilla)-Vibrio vulnificus interaction in the gills: Role of the RtxA13 toxin.</title>
        <authorList>
            <person name="Callol A."/>
            <person name="Pajuelo D."/>
            <person name="Ebbesson L."/>
            <person name="Teles M."/>
            <person name="MacKenzie S."/>
            <person name="Amaro C."/>
        </authorList>
    </citation>
    <scope>NUCLEOTIDE SEQUENCE</scope>
</reference>
<sequence length="61" mass="6450">MAISAMTSVSPVWCSLATPPCGLGMWCTSWSCGASPVSTPSSLPSRTSPIWIPWLPTSPWP</sequence>
<accession>A0A0E9PGF7</accession>
<dbReference type="EMBL" id="GBXM01105654">
    <property type="protein sequence ID" value="JAH02923.1"/>
    <property type="molecule type" value="Transcribed_RNA"/>
</dbReference>
<feature type="chain" id="PRO_5002430924" description="Secreted protein" evidence="1">
    <location>
        <begin position="18"/>
        <end position="61"/>
    </location>
</feature>
<evidence type="ECO:0000256" key="1">
    <source>
        <dbReference type="SAM" id="SignalP"/>
    </source>
</evidence>
<evidence type="ECO:0000313" key="2">
    <source>
        <dbReference type="EMBL" id="JAH02923.1"/>
    </source>
</evidence>
<keyword evidence="1" id="KW-0732">Signal</keyword>
<reference evidence="2" key="1">
    <citation type="submission" date="2014-11" db="EMBL/GenBank/DDBJ databases">
        <authorList>
            <person name="Amaro Gonzalez C."/>
        </authorList>
    </citation>
    <scope>NUCLEOTIDE SEQUENCE</scope>
</reference>
<dbReference type="AlphaFoldDB" id="A0A0E9PGF7"/>
<protein>
    <recommendedName>
        <fullName evidence="3">Secreted protein</fullName>
    </recommendedName>
</protein>
<feature type="signal peptide" evidence="1">
    <location>
        <begin position="1"/>
        <end position="17"/>
    </location>
</feature>